<organism evidence="1">
    <name type="scientific">Rhizophora mucronata</name>
    <name type="common">Asiatic mangrove</name>
    <dbReference type="NCBI Taxonomy" id="61149"/>
    <lineage>
        <taxon>Eukaryota</taxon>
        <taxon>Viridiplantae</taxon>
        <taxon>Streptophyta</taxon>
        <taxon>Embryophyta</taxon>
        <taxon>Tracheophyta</taxon>
        <taxon>Spermatophyta</taxon>
        <taxon>Magnoliopsida</taxon>
        <taxon>eudicotyledons</taxon>
        <taxon>Gunneridae</taxon>
        <taxon>Pentapetalae</taxon>
        <taxon>rosids</taxon>
        <taxon>fabids</taxon>
        <taxon>Malpighiales</taxon>
        <taxon>Rhizophoraceae</taxon>
        <taxon>Rhizophora</taxon>
    </lineage>
</organism>
<dbReference type="AlphaFoldDB" id="A0A2P2QQZ7"/>
<name>A0A2P2QQZ7_RHIMU</name>
<proteinExistence type="predicted"/>
<sequence>MPSRSKGQRANSPGVQLFNELFNEDFQKDLSV</sequence>
<protein>
    <submittedName>
        <fullName evidence="1">Uncharacterized protein</fullName>
    </submittedName>
</protein>
<reference evidence="1" key="1">
    <citation type="submission" date="2018-02" db="EMBL/GenBank/DDBJ databases">
        <title>Rhizophora mucronata_Transcriptome.</title>
        <authorList>
            <person name="Meera S.P."/>
            <person name="Sreeshan A."/>
            <person name="Augustine A."/>
        </authorList>
    </citation>
    <scope>NUCLEOTIDE SEQUENCE</scope>
    <source>
        <tissue evidence="1">Leaf</tissue>
    </source>
</reference>
<evidence type="ECO:0000313" key="1">
    <source>
        <dbReference type="EMBL" id="MBX69304.1"/>
    </source>
</evidence>
<accession>A0A2P2QQZ7</accession>
<dbReference type="EMBL" id="GGEC01088820">
    <property type="protein sequence ID" value="MBX69304.1"/>
    <property type="molecule type" value="Transcribed_RNA"/>
</dbReference>